<dbReference type="InterPro" id="IPR006311">
    <property type="entry name" value="TAT_signal"/>
</dbReference>
<organism evidence="11 12">
    <name type="scientific">Desulfacinum infernum DSM 9756</name>
    <dbReference type="NCBI Taxonomy" id="1121391"/>
    <lineage>
        <taxon>Bacteria</taxon>
        <taxon>Pseudomonadati</taxon>
        <taxon>Thermodesulfobacteriota</taxon>
        <taxon>Syntrophobacteria</taxon>
        <taxon>Syntrophobacterales</taxon>
        <taxon>Syntrophobacteraceae</taxon>
        <taxon>Desulfacinum</taxon>
    </lineage>
</organism>
<evidence type="ECO:0000259" key="10">
    <source>
        <dbReference type="PROSITE" id="PS51669"/>
    </source>
</evidence>
<evidence type="ECO:0000256" key="3">
    <source>
        <dbReference type="ARBA" id="ARBA00010312"/>
    </source>
</evidence>
<dbReference type="GO" id="GO:0030313">
    <property type="term" value="C:cell envelope"/>
    <property type="evidence" value="ECO:0007669"/>
    <property type="project" value="UniProtKB-SubCell"/>
</dbReference>
<dbReference type="Gene3D" id="2.20.25.90">
    <property type="entry name" value="ADC-like domains"/>
    <property type="match status" value="1"/>
</dbReference>
<dbReference type="SUPFAM" id="SSF53706">
    <property type="entry name" value="Formate dehydrogenase/DMSO reductase, domains 1-3"/>
    <property type="match status" value="1"/>
</dbReference>
<sequence length="193" mass="21372">MKLTRRDFLKISSAATAGLALGGCTTMGFNMQPVQEQAWRLRTQDAKETPTICCYCAVGCGIICHTDNRSGKVIYTEGDADHPINGGALCAKGAAAYQIARNEKRITKVLYRAPYSSRWEEKSWDWAIKEIAKRVKASRDKSFTVKNAKGQVVNRCDGIASVGSAALDNEECWIYQAMLRAMGLVYIEHQARI</sequence>
<keyword evidence="6" id="KW-0479">Metal-binding</keyword>
<keyword evidence="8" id="KW-0408">Iron</keyword>
<dbReference type="InterPro" id="IPR006963">
    <property type="entry name" value="Mopterin_OxRdtase_4Fe-4S_dom"/>
</dbReference>
<keyword evidence="5" id="KW-0004">4Fe-4S</keyword>
<dbReference type="Proteomes" id="UP000184076">
    <property type="component" value="Unassembled WGS sequence"/>
</dbReference>
<evidence type="ECO:0000256" key="2">
    <source>
        <dbReference type="ARBA" id="ARBA00004196"/>
    </source>
</evidence>
<comment type="similarity">
    <text evidence="3">Belongs to the prokaryotic molybdopterin-containing oxidoreductase family.</text>
</comment>
<dbReference type="GO" id="GO:0009055">
    <property type="term" value="F:electron transfer activity"/>
    <property type="evidence" value="ECO:0007669"/>
    <property type="project" value="TreeGrafter"/>
</dbReference>
<keyword evidence="9" id="KW-0411">Iron-sulfur</keyword>
<reference evidence="12" key="1">
    <citation type="submission" date="2016-11" db="EMBL/GenBank/DDBJ databases">
        <authorList>
            <person name="Varghese N."/>
            <person name="Submissions S."/>
        </authorList>
    </citation>
    <scope>NUCLEOTIDE SEQUENCE [LARGE SCALE GENOMIC DNA]</scope>
    <source>
        <strain evidence="12">DSM 9756</strain>
    </source>
</reference>
<evidence type="ECO:0000256" key="9">
    <source>
        <dbReference type="ARBA" id="ARBA00023014"/>
    </source>
</evidence>
<comment type="subcellular location">
    <subcellularLocation>
        <location evidence="2">Cell envelope</location>
    </subcellularLocation>
</comment>
<dbReference type="GO" id="GO:0051539">
    <property type="term" value="F:4 iron, 4 sulfur cluster binding"/>
    <property type="evidence" value="ECO:0007669"/>
    <property type="project" value="UniProtKB-KW"/>
</dbReference>
<dbReference type="PANTHER" id="PTHR43598:SF1">
    <property type="entry name" value="FORMATE DEHYDROGENASE-O MAJOR SUBUNIT"/>
    <property type="match status" value="1"/>
</dbReference>
<dbReference type="NCBIfam" id="TIGR01409">
    <property type="entry name" value="TAT_signal_seq"/>
    <property type="match status" value="1"/>
</dbReference>
<dbReference type="STRING" id="1121391.SAMN02745206_01661"/>
<dbReference type="EMBL" id="FQVB01000014">
    <property type="protein sequence ID" value="SHF27720.1"/>
    <property type="molecule type" value="Genomic_DNA"/>
</dbReference>
<dbReference type="PROSITE" id="PS51318">
    <property type="entry name" value="TAT"/>
    <property type="match status" value="1"/>
</dbReference>
<dbReference type="GO" id="GO:0016491">
    <property type="term" value="F:oxidoreductase activity"/>
    <property type="evidence" value="ECO:0007669"/>
    <property type="project" value="UniProtKB-KW"/>
</dbReference>
<dbReference type="PROSITE" id="PS51257">
    <property type="entry name" value="PROKAR_LIPOPROTEIN"/>
    <property type="match status" value="1"/>
</dbReference>
<dbReference type="GO" id="GO:0009061">
    <property type="term" value="P:anaerobic respiration"/>
    <property type="evidence" value="ECO:0007669"/>
    <property type="project" value="TreeGrafter"/>
</dbReference>
<dbReference type="InterPro" id="IPR019546">
    <property type="entry name" value="TAT_signal_bac_arc"/>
</dbReference>
<gene>
    <name evidence="11" type="ORF">SAMN02745206_01661</name>
</gene>
<evidence type="ECO:0000256" key="8">
    <source>
        <dbReference type="ARBA" id="ARBA00023004"/>
    </source>
</evidence>
<protein>
    <submittedName>
        <fullName evidence="11">Formate dehydrogenase major subunit</fullName>
    </submittedName>
</protein>
<dbReference type="Gene3D" id="3.40.50.740">
    <property type="match status" value="1"/>
</dbReference>
<keyword evidence="12" id="KW-1185">Reference proteome</keyword>
<evidence type="ECO:0000256" key="6">
    <source>
        <dbReference type="ARBA" id="ARBA00022723"/>
    </source>
</evidence>
<evidence type="ECO:0000313" key="12">
    <source>
        <dbReference type="Proteomes" id="UP000184076"/>
    </source>
</evidence>
<comment type="cofactor">
    <cofactor evidence="1">
        <name>[4Fe-4S] cluster</name>
        <dbReference type="ChEBI" id="CHEBI:49883"/>
    </cofactor>
</comment>
<dbReference type="PROSITE" id="PS51669">
    <property type="entry name" value="4FE4S_MOW_BIS_MGD"/>
    <property type="match status" value="1"/>
</dbReference>
<dbReference type="GO" id="GO:0030151">
    <property type="term" value="F:molybdenum ion binding"/>
    <property type="evidence" value="ECO:0007669"/>
    <property type="project" value="TreeGrafter"/>
</dbReference>
<name>A0A1M5ABP4_9BACT</name>
<dbReference type="Pfam" id="PF04879">
    <property type="entry name" value="Molybdop_Fe4S4"/>
    <property type="match status" value="1"/>
</dbReference>
<evidence type="ECO:0000256" key="1">
    <source>
        <dbReference type="ARBA" id="ARBA00001966"/>
    </source>
</evidence>
<evidence type="ECO:0000256" key="4">
    <source>
        <dbReference type="ARBA" id="ARBA00011771"/>
    </source>
</evidence>
<dbReference type="SMART" id="SM00926">
    <property type="entry name" value="Molybdop_Fe4S4"/>
    <property type="match status" value="1"/>
</dbReference>
<dbReference type="AlphaFoldDB" id="A0A1M5ABP4"/>
<keyword evidence="7" id="KW-0560">Oxidoreductase</keyword>
<evidence type="ECO:0000313" key="11">
    <source>
        <dbReference type="EMBL" id="SHF27720.1"/>
    </source>
</evidence>
<dbReference type="Pfam" id="PF10518">
    <property type="entry name" value="TAT_signal"/>
    <property type="match status" value="1"/>
</dbReference>
<evidence type="ECO:0000256" key="7">
    <source>
        <dbReference type="ARBA" id="ARBA00023002"/>
    </source>
</evidence>
<feature type="domain" description="4Fe-4S Mo/W bis-MGD-type" evidence="10">
    <location>
        <begin position="46"/>
        <end position="104"/>
    </location>
</feature>
<evidence type="ECO:0000256" key="5">
    <source>
        <dbReference type="ARBA" id="ARBA00022485"/>
    </source>
</evidence>
<proteinExistence type="inferred from homology"/>
<dbReference type="PANTHER" id="PTHR43598">
    <property type="entry name" value="TUNGSTEN-CONTAINING FORMYLMETHANOFURAN DEHYDROGENASE 2 SUBUNIT B"/>
    <property type="match status" value="1"/>
</dbReference>
<comment type="subunit">
    <text evidence="4">Heterodimer of a large and a small subunit.</text>
</comment>
<accession>A0A1M5ABP4</accession>